<organism evidence="1 2">
    <name type="scientific">Brevibacillus choshinensis</name>
    <dbReference type="NCBI Taxonomy" id="54911"/>
    <lineage>
        <taxon>Bacteria</taxon>
        <taxon>Bacillati</taxon>
        <taxon>Bacillota</taxon>
        <taxon>Bacilli</taxon>
        <taxon>Bacillales</taxon>
        <taxon>Paenibacillaceae</taxon>
        <taxon>Brevibacillus</taxon>
    </lineage>
</organism>
<evidence type="ECO:0000313" key="2">
    <source>
        <dbReference type="Proteomes" id="UP000051063"/>
    </source>
</evidence>
<evidence type="ECO:0000313" key="1">
    <source>
        <dbReference type="EMBL" id="KQL48524.1"/>
    </source>
</evidence>
<dbReference type="Proteomes" id="UP000051063">
    <property type="component" value="Unassembled WGS sequence"/>
</dbReference>
<comment type="caution">
    <text evidence="1">The sequence shown here is derived from an EMBL/GenBank/DDBJ whole genome shotgun (WGS) entry which is preliminary data.</text>
</comment>
<keyword evidence="2" id="KW-1185">Reference proteome</keyword>
<name>A0ABR5NAW8_BRECH</name>
<protein>
    <submittedName>
        <fullName evidence="1">Uncharacterized protein</fullName>
    </submittedName>
</protein>
<dbReference type="RefSeq" id="WP_055742810.1">
    <property type="nucleotide sequence ID" value="NZ_LJJB01000007.1"/>
</dbReference>
<gene>
    <name evidence="1" type="ORF">AN963_01570</name>
</gene>
<dbReference type="EMBL" id="LJJB01000007">
    <property type="protein sequence ID" value="KQL48524.1"/>
    <property type="molecule type" value="Genomic_DNA"/>
</dbReference>
<reference evidence="1 2" key="1">
    <citation type="submission" date="2015-09" db="EMBL/GenBank/DDBJ databases">
        <title>Genome sequencing project for genomic taxonomy and phylogenomics of Bacillus-like bacteria.</title>
        <authorList>
            <person name="Liu B."/>
            <person name="Wang J."/>
            <person name="Zhu Y."/>
            <person name="Liu G."/>
            <person name="Chen Q."/>
            <person name="Chen Z."/>
            <person name="Lan J."/>
            <person name="Che J."/>
            <person name="Ge C."/>
            <person name="Shi H."/>
            <person name="Pan Z."/>
            <person name="Liu X."/>
        </authorList>
    </citation>
    <scope>NUCLEOTIDE SEQUENCE [LARGE SCALE GENOMIC DNA]</scope>
    <source>
        <strain evidence="1 2">DSM 8552</strain>
    </source>
</reference>
<proteinExistence type="predicted"/>
<sequence length="301" mass="33361">MGKTYNLEVESLSLEGEIKKVEFAFAGGTNEAVQNIETVLTKNGKYYKITGDFTPKKKGNYTLKCTVGAGDEESSYTIDSITTKIRVLNEGEIFAPADPVESKMMISTNHYEVGKTVKITVSTPKKGTTYENARFELVPNPDGGEKVQSIRTVSLNNSYATTGYLTPQQEGEYKINFRMLMSDDNGKQWEGIASKTIKVKKVEPKKIKVTFIPLLGNPSLREDGQAVVIAKVPKYYADQGYRVDWSDNVTGFGKPASSDNLNTYIVGLFKANEAGEHKVTFKVSRDQQWIGEATMKIVVTE</sequence>
<accession>A0ABR5NAW8</accession>